<sequence length="124" mass="13987">MEAYKSRFCYWLVTIGILLFGYGQSNISEYKEIPRASRQTTPVTQSFQQSHSLKFTAEAASFDGIYISGRSAAAEDKSKPSVKYIVSHPGSDVYAQLASVYIHRFSSQAYFSNILYLLYCVLII</sequence>
<evidence type="ECO:0000313" key="1">
    <source>
        <dbReference type="EMBL" id="QHT67455.1"/>
    </source>
</evidence>
<proteinExistence type="predicted"/>
<dbReference type="AlphaFoldDB" id="A0A6C0GHT3"/>
<dbReference type="RefSeq" id="WP_162443484.1">
    <property type="nucleotide sequence ID" value="NZ_CP048222.1"/>
</dbReference>
<accession>A0A6C0GHT3</accession>
<reference evidence="1 2" key="1">
    <citation type="submission" date="2020-01" db="EMBL/GenBank/DDBJ databases">
        <authorList>
            <person name="Kim M.K."/>
        </authorList>
    </citation>
    <scope>NUCLEOTIDE SEQUENCE [LARGE SCALE GENOMIC DNA]</scope>
    <source>
        <strain evidence="1 2">172606-1</strain>
    </source>
</reference>
<dbReference type="EMBL" id="CP048222">
    <property type="protein sequence ID" value="QHT67455.1"/>
    <property type="molecule type" value="Genomic_DNA"/>
</dbReference>
<protein>
    <submittedName>
        <fullName evidence="1">Uncharacterized protein</fullName>
    </submittedName>
</protein>
<dbReference type="Proteomes" id="UP000480178">
    <property type="component" value="Chromosome"/>
</dbReference>
<dbReference type="KEGG" id="rhoz:GXP67_12865"/>
<gene>
    <name evidence="1" type="ORF">GXP67_12865</name>
</gene>
<name>A0A6C0GHT3_9BACT</name>
<keyword evidence="2" id="KW-1185">Reference proteome</keyword>
<organism evidence="1 2">
    <name type="scientific">Rhodocytophaga rosea</name>
    <dbReference type="NCBI Taxonomy" id="2704465"/>
    <lineage>
        <taxon>Bacteria</taxon>
        <taxon>Pseudomonadati</taxon>
        <taxon>Bacteroidota</taxon>
        <taxon>Cytophagia</taxon>
        <taxon>Cytophagales</taxon>
        <taxon>Rhodocytophagaceae</taxon>
        <taxon>Rhodocytophaga</taxon>
    </lineage>
</organism>
<evidence type="ECO:0000313" key="2">
    <source>
        <dbReference type="Proteomes" id="UP000480178"/>
    </source>
</evidence>